<protein>
    <submittedName>
        <fullName evidence="3">Uncharacterized protein</fullName>
    </submittedName>
</protein>
<feature type="compositionally biased region" description="Low complexity" evidence="1">
    <location>
        <begin position="51"/>
        <end position="63"/>
    </location>
</feature>
<keyword evidence="2" id="KW-0732">Signal</keyword>
<feature type="compositionally biased region" description="Polar residues" evidence="1">
    <location>
        <begin position="24"/>
        <end position="44"/>
    </location>
</feature>
<organism evidence="3 4">
    <name type="scientific">Orbilia ellipsospora</name>
    <dbReference type="NCBI Taxonomy" id="2528407"/>
    <lineage>
        <taxon>Eukaryota</taxon>
        <taxon>Fungi</taxon>
        <taxon>Dikarya</taxon>
        <taxon>Ascomycota</taxon>
        <taxon>Pezizomycotina</taxon>
        <taxon>Orbiliomycetes</taxon>
        <taxon>Orbiliales</taxon>
        <taxon>Orbiliaceae</taxon>
        <taxon>Orbilia</taxon>
    </lineage>
</organism>
<evidence type="ECO:0000313" key="4">
    <source>
        <dbReference type="Proteomes" id="UP001365542"/>
    </source>
</evidence>
<dbReference type="AlphaFoldDB" id="A0AAV9X0L7"/>
<reference evidence="3 4" key="1">
    <citation type="submission" date="2019-10" db="EMBL/GenBank/DDBJ databases">
        <authorList>
            <person name="Palmer J.M."/>
        </authorList>
    </citation>
    <scope>NUCLEOTIDE SEQUENCE [LARGE SCALE GENOMIC DNA]</scope>
    <source>
        <strain evidence="3 4">TWF694</strain>
    </source>
</reference>
<keyword evidence="4" id="KW-1185">Reference proteome</keyword>
<dbReference type="Proteomes" id="UP001365542">
    <property type="component" value="Unassembled WGS sequence"/>
</dbReference>
<feature type="signal peptide" evidence="2">
    <location>
        <begin position="1"/>
        <end position="18"/>
    </location>
</feature>
<evidence type="ECO:0000256" key="2">
    <source>
        <dbReference type="SAM" id="SignalP"/>
    </source>
</evidence>
<feature type="region of interest" description="Disordered" evidence="1">
    <location>
        <begin position="24"/>
        <end position="68"/>
    </location>
</feature>
<name>A0AAV9X0L7_9PEZI</name>
<comment type="caution">
    <text evidence="3">The sequence shown here is derived from an EMBL/GenBank/DDBJ whole genome shotgun (WGS) entry which is preliminary data.</text>
</comment>
<dbReference type="EMBL" id="JAVHJO010000012">
    <property type="protein sequence ID" value="KAK6531928.1"/>
    <property type="molecule type" value="Genomic_DNA"/>
</dbReference>
<evidence type="ECO:0000313" key="3">
    <source>
        <dbReference type="EMBL" id="KAK6531928.1"/>
    </source>
</evidence>
<gene>
    <name evidence="3" type="ORF">TWF694_003092</name>
</gene>
<proteinExistence type="predicted"/>
<evidence type="ECO:0000256" key="1">
    <source>
        <dbReference type="SAM" id="MobiDB-lite"/>
    </source>
</evidence>
<accession>A0AAV9X0L7</accession>
<feature type="chain" id="PRO_5043620233" evidence="2">
    <location>
        <begin position="19"/>
        <end position="122"/>
    </location>
</feature>
<sequence>MKLSIILTSSLFFLAASASPFTRGQVQEDSLARRQQQPPAKNPSTNPPSQAPSQPKAPASGAAIKAQLVNDMPKEFSPKLVDFIKKTPPAVFEAIMKMPEPKRSTAMKDLMDLKLPPGFKLE</sequence>